<comment type="caution">
    <text evidence="3">The sequence shown here is derived from an EMBL/GenBank/DDBJ whole genome shotgun (WGS) entry which is preliminary data.</text>
</comment>
<dbReference type="PANTHER" id="PTHR30157:SF0">
    <property type="entry name" value="NADPH-DEPENDENT FERRIC-CHELATE REDUCTASE"/>
    <property type="match status" value="1"/>
</dbReference>
<dbReference type="Gene3D" id="3.40.50.80">
    <property type="entry name" value="Nucleotide-binding domain of ferredoxin-NADP reductase (FNR) module"/>
    <property type="match status" value="1"/>
</dbReference>
<dbReference type="InterPro" id="IPR007037">
    <property type="entry name" value="SIP_rossman_dom"/>
</dbReference>
<dbReference type="SUPFAM" id="SSF63380">
    <property type="entry name" value="Riboflavin synthase domain-like"/>
    <property type="match status" value="1"/>
</dbReference>
<organism evidence="3 4">
    <name type="scientific">Sorangium cellulosum</name>
    <name type="common">Polyangium cellulosum</name>
    <dbReference type="NCBI Taxonomy" id="56"/>
    <lineage>
        <taxon>Bacteria</taxon>
        <taxon>Pseudomonadati</taxon>
        <taxon>Myxococcota</taxon>
        <taxon>Polyangia</taxon>
        <taxon>Polyangiales</taxon>
        <taxon>Polyangiaceae</taxon>
        <taxon>Sorangium</taxon>
    </lineage>
</organism>
<dbReference type="EMBL" id="JELY01003476">
    <property type="protein sequence ID" value="KYF48623.1"/>
    <property type="molecule type" value="Genomic_DNA"/>
</dbReference>
<dbReference type="GO" id="GO:0016491">
    <property type="term" value="F:oxidoreductase activity"/>
    <property type="evidence" value="ECO:0007669"/>
    <property type="project" value="InterPro"/>
</dbReference>
<dbReference type="AlphaFoldDB" id="A0A150P100"/>
<evidence type="ECO:0000256" key="1">
    <source>
        <dbReference type="ARBA" id="ARBA00035644"/>
    </source>
</evidence>
<proteinExistence type="inferred from homology"/>
<dbReference type="PANTHER" id="PTHR30157">
    <property type="entry name" value="FERRIC REDUCTASE, NADPH-DEPENDENT"/>
    <property type="match status" value="1"/>
</dbReference>
<dbReference type="Gene3D" id="2.40.30.10">
    <property type="entry name" value="Translation factors"/>
    <property type="match status" value="1"/>
</dbReference>
<dbReference type="Pfam" id="PF08021">
    <property type="entry name" value="FAD_binding_9"/>
    <property type="match status" value="1"/>
</dbReference>
<protein>
    <submittedName>
        <fullName evidence="3">Iron utilization protein</fullName>
    </submittedName>
</protein>
<dbReference type="InterPro" id="IPR039261">
    <property type="entry name" value="FNR_nucleotide-bd"/>
</dbReference>
<gene>
    <name evidence="3" type="ORF">BE08_29785</name>
</gene>
<comment type="similarity">
    <text evidence="1">Belongs to the SIP oxidoreductase family.</text>
</comment>
<dbReference type="Proteomes" id="UP000075420">
    <property type="component" value="Unassembled WGS sequence"/>
</dbReference>
<dbReference type="CDD" id="cd06193">
    <property type="entry name" value="siderophore_interacting"/>
    <property type="match status" value="1"/>
</dbReference>
<reference evidence="3 4" key="1">
    <citation type="submission" date="2014-02" db="EMBL/GenBank/DDBJ databases">
        <title>The small core and large imbalanced accessory genome model reveals a collaborative survival strategy of Sorangium cellulosum strains in nature.</title>
        <authorList>
            <person name="Han K."/>
            <person name="Peng R."/>
            <person name="Blom J."/>
            <person name="Li Y.-Z."/>
        </authorList>
    </citation>
    <scope>NUCLEOTIDE SEQUENCE [LARGE SCALE GENOMIC DNA]</scope>
    <source>
        <strain evidence="3 4">So0157-25</strain>
    </source>
</reference>
<accession>A0A150P100</accession>
<dbReference type="InterPro" id="IPR017927">
    <property type="entry name" value="FAD-bd_FR_type"/>
</dbReference>
<dbReference type="InterPro" id="IPR013113">
    <property type="entry name" value="SIP_FAD-bd"/>
</dbReference>
<sequence>MNRTESSPQKTVARTPPRLLEVLRATAISPRVRRITLGGEAIAGFPARSDGAHIKVFFPRGDQAAPELPTLGPEGPVWPPTPRRPITRTYSVRRYDARAGELDVDFVLHGDDGPASRWARRARPGDRLGIAGPGGPDPMLGPADFYLLAGDLSALPAIAALLENLPAAARGHAVVAVPDAAEVLDIARPPHVALTWITLDGAHAPGPRLEDAVRAMTWPPGRVFAWVAGESSSVVAIRDHLLDERGLGREAMYAVPYWKASQSEEAYHAERHRIMDGLDRP</sequence>
<evidence type="ECO:0000259" key="2">
    <source>
        <dbReference type="PROSITE" id="PS51384"/>
    </source>
</evidence>
<evidence type="ECO:0000313" key="4">
    <source>
        <dbReference type="Proteomes" id="UP000075420"/>
    </source>
</evidence>
<name>A0A150P100_SORCE</name>
<feature type="domain" description="FAD-binding FR-type" evidence="2">
    <location>
        <begin position="15"/>
        <end position="140"/>
    </location>
</feature>
<dbReference type="InterPro" id="IPR017938">
    <property type="entry name" value="Riboflavin_synthase-like_b-brl"/>
</dbReference>
<evidence type="ECO:0000313" key="3">
    <source>
        <dbReference type="EMBL" id="KYF48623.1"/>
    </source>
</evidence>
<dbReference type="PROSITE" id="PS51384">
    <property type="entry name" value="FAD_FR"/>
    <property type="match status" value="1"/>
</dbReference>
<dbReference type="InterPro" id="IPR039374">
    <property type="entry name" value="SIP_fam"/>
</dbReference>
<dbReference type="Pfam" id="PF04954">
    <property type="entry name" value="SIP"/>
    <property type="match status" value="1"/>
</dbReference>